<protein>
    <recommendedName>
        <fullName evidence="1">PPIase cyclophilin-type domain-containing protein</fullName>
    </recommendedName>
</protein>
<dbReference type="Proteomes" id="UP001165060">
    <property type="component" value="Unassembled WGS sequence"/>
</dbReference>
<dbReference type="Gene3D" id="2.40.100.10">
    <property type="entry name" value="Cyclophilin-like"/>
    <property type="match status" value="1"/>
</dbReference>
<comment type="caution">
    <text evidence="2">The sequence shown here is derived from an EMBL/GenBank/DDBJ whole genome shotgun (WGS) entry which is preliminary data.</text>
</comment>
<dbReference type="InterPro" id="IPR029000">
    <property type="entry name" value="Cyclophilin-like_dom_sf"/>
</dbReference>
<dbReference type="EMBL" id="BRYB01000236">
    <property type="protein sequence ID" value="GMI25930.1"/>
    <property type="molecule type" value="Genomic_DNA"/>
</dbReference>
<dbReference type="Pfam" id="PF00160">
    <property type="entry name" value="Pro_isomerase"/>
    <property type="match status" value="1"/>
</dbReference>
<keyword evidence="3" id="KW-1185">Reference proteome</keyword>
<evidence type="ECO:0000313" key="2">
    <source>
        <dbReference type="EMBL" id="GMI25930.1"/>
    </source>
</evidence>
<organism evidence="2 3">
    <name type="scientific">Tetraparma gracilis</name>
    <dbReference type="NCBI Taxonomy" id="2962635"/>
    <lineage>
        <taxon>Eukaryota</taxon>
        <taxon>Sar</taxon>
        <taxon>Stramenopiles</taxon>
        <taxon>Ochrophyta</taxon>
        <taxon>Bolidophyceae</taxon>
        <taxon>Parmales</taxon>
        <taxon>Triparmaceae</taxon>
        <taxon>Tetraparma</taxon>
    </lineage>
</organism>
<feature type="domain" description="PPIase cyclophilin-type" evidence="1">
    <location>
        <begin position="27"/>
        <end position="103"/>
    </location>
</feature>
<evidence type="ECO:0000259" key="1">
    <source>
        <dbReference type="Pfam" id="PF00160"/>
    </source>
</evidence>
<sequence>YERLKKLHSVLDASGAPLEWKGEDYERYRDGEAHLLSFAPKHVVAMLRETKEGTSTTKFMVTTAEGGAKHLQGTGVVVGRLTGGAEAIDKVTSEFTMRGVLSKRINVVRGGVL</sequence>
<dbReference type="InterPro" id="IPR002130">
    <property type="entry name" value="Cyclophilin-type_PPIase_dom"/>
</dbReference>
<reference evidence="2 3" key="1">
    <citation type="journal article" date="2023" name="Commun. Biol.">
        <title>Genome analysis of Parmales, the sister group of diatoms, reveals the evolutionary specialization of diatoms from phago-mixotrophs to photoautotrophs.</title>
        <authorList>
            <person name="Ban H."/>
            <person name="Sato S."/>
            <person name="Yoshikawa S."/>
            <person name="Yamada K."/>
            <person name="Nakamura Y."/>
            <person name="Ichinomiya M."/>
            <person name="Sato N."/>
            <person name="Blanc-Mathieu R."/>
            <person name="Endo H."/>
            <person name="Kuwata A."/>
            <person name="Ogata H."/>
        </authorList>
    </citation>
    <scope>NUCLEOTIDE SEQUENCE [LARGE SCALE GENOMIC DNA]</scope>
</reference>
<evidence type="ECO:0000313" key="3">
    <source>
        <dbReference type="Proteomes" id="UP001165060"/>
    </source>
</evidence>
<proteinExistence type="predicted"/>
<accession>A0ABQ6MGM1</accession>
<gene>
    <name evidence="2" type="ORF">TeGR_g297</name>
</gene>
<feature type="non-terminal residue" evidence="2">
    <location>
        <position position="1"/>
    </location>
</feature>
<dbReference type="SUPFAM" id="SSF50891">
    <property type="entry name" value="Cyclophilin-like"/>
    <property type="match status" value="1"/>
</dbReference>
<name>A0ABQ6MGM1_9STRA</name>